<dbReference type="AlphaFoldDB" id="K1QXK2"/>
<gene>
    <name evidence="1" type="ORF">CGI_10015499</name>
</gene>
<reference evidence="1" key="1">
    <citation type="journal article" date="2012" name="Nature">
        <title>The oyster genome reveals stress adaptation and complexity of shell formation.</title>
        <authorList>
            <person name="Zhang G."/>
            <person name="Fang X."/>
            <person name="Guo X."/>
            <person name="Li L."/>
            <person name="Luo R."/>
            <person name="Xu F."/>
            <person name="Yang P."/>
            <person name="Zhang L."/>
            <person name="Wang X."/>
            <person name="Qi H."/>
            <person name="Xiong Z."/>
            <person name="Que H."/>
            <person name="Xie Y."/>
            <person name="Holland P.W."/>
            <person name="Paps J."/>
            <person name="Zhu Y."/>
            <person name="Wu F."/>
            <person name="Chen Y."/>
            <person name="Wang J."/>
            <person name="Peng C."/>
            <person name="Meng J."/>
            <person name="Yang L."/>
            <person name="Liu J."/>
            <person name="Wen B."/>
            <person name="Zhang N."/>
            <person name="Huang Z."/>
            <person name="Zhu Q."/>
            <person name="Feng Y."/>
            <person name="Mount A."/>
            <person name="Hedgecock D."/>
            <person name="Xu Z."/>
            <person name="Liu Y."/>
            <person name="Domazet-Loso T."/>
            <person name="Du Y."/>
            <person name="Sun X."/>
            <person name="Zhang S."/>
            <person name="Liu B."/>
            <person name="Cheng P."/>
            <person name="Jiang X."/>
            <person name="Li J."/>
            <person name="Fan D."/>
            <person name="Wang W."/>
            <person name="Fu W."/>
            <person name="Wang T."/>
            <person name="Wang B."/>
            <person name="Zhang J."/>
            <person name="Peng Z."/>
            <person name="Li Y."/>
            <person name="Li N."/>
            <person name="Wang J."/>
            <person name="Chen M."/>
            <person name="He Y."/>
            <person name="Tan F."/>
            <person name="Song X."/>
            <person name="Zheng Q."/>
            <person name="Huang R."/>
            <person name="Yang H."/>
            <person name="Du X."/>
            <person name="Chen L."/>
            <person name="Yang M."/>
            <person name="Gaffney P.M."/>
            <person name="Wang S."/>
            <person name="Luo L."/>
            <person name="She Z."/>
            <person name="Ming Y."/>
            <person name="Huang W."/>
            <person name="Zhang S."/>
            <person name="Huang B."/>
            <person name="Zhang Y."/>
            <person name="Qu T."/>
            <person name="Ni P."/>
            <person name="Miao G."/>
            <person name="Wang J."/>
            <person name="Wang Q."/>
            <person name="Steinberg C.E."/>
            <person name="Wang H."/>
            <person name="Li N."/>
            <person name="Qian L."/>
            <person name="Zhang G."/>
            <person name="Li Y."/>
            <person name="Yang H."/>
            <person name="Liu X."/>
            <person name="Wang J."/>
            <person name="Yin Y."/>
            <person name="Wang J."/>
        </authorList>
    </citation>
    <scope>NUCLEOTIDE SEQUENCE [LARGE SCALE GENOMIC DNA]</scope>
    <source>
        <strain evidence="1">05x7-T-G4-1.051#20</strain>
    </source>
</reference>
<dbReference type="InParanoid" id="K1QXK2"/>
<proteinExistence type="predicted"/>
<dbReference type="EMBL" id="JH817568">
    <property type="protein sequence ID" value="EKC33670.1"/>
    <property type="molecule type" value="Genomic_DNA"/>
</dbReference>
<dbReference type="HOGENOM" id="CLU_1195866_0_0_1"/>
<sequence>MAFSTTHQRILDSNIRHLYSGLPTEIRLRKPGFKHILDPVARAREDQNRTFRRFLDKYLEYNQEYDIEIPRAPAFRLVTRQQADDIVARVSRPTTSCKLKRDICPREHRRQLKDLCADCELNTISRPVSRRQLSEINRRLMTPTIATNVRNSTRPYQEFVLTNVTNACEREARPVSQRCRLRFENENEDEIISMFYKSMTSLRTLSQKEFSLLRTVSQKDSESKSRSEQLKI</sequence>
<name>K1QXK2_MAGGI</name>
<organism evidence="1">
    <name type="scientific">Magallana gigas</name>
    <name type="common">Pacific oyster</name>
    <name type="synonym">Crassostrea gigas</name>
    <dbReference type="NCBI Taxonomy" id="29159"/>
    <lineage>
        <taxon>Eukaryota</taxon>
        <taxon>Metazoa</taxon>
        <taxon>Spiralia</taxon>
        <taxon>Lophotrochozoa</taxon>
        <taxon>Mollusca</taxon>
        <taxon>Bivalvia</taxon>
        <taxon>Autobranchia</taxon>
        <taxon>Pteriomorphia</taxon>
        <taxon>Ostreida</taxon>
        <taxon>Ostreoidea</taxon>
        <taxon>Ostreidae</taxon>
        <taxon>Magallana</taxon>
    </lineage>
</organism>
<protein>
    <submittedName>
        <fullName evidence="1">Uncharacterized protein</fullName>
    </submittedName>
</protein>
<accession>K1QXK2</accession>
<evidence type="ECO:0000313" key="1">
    <source>
        <dbReference type="EMBL" id="EKC33670.1"/>
    </source>
</evidence>